<evidence type="ECO:0000256" key="2">
    <source>
        <dbReference type="SAM" id="Phobius"/>
    </source>
</evidence>
<gene>
    <name evidence="3" type="ORF">AB675_783</name>
</gene>
<keyword evidence="2" id="KW-0812">Transmembrane</keyword>
<comment type="caution">
    <text evidence="3">The sequence shown here is derived from an EMBL/GenBank/DDBJ whole genome shotgun (WGS) entry which is preliminary data.</text>
</comment>
<proteinExistence type="predicted"/>
<protein>
    <submittedName>
        <fullName evidence="3">Uncharacterized protein</fullName>
    </submittedName>
</protein>
<keyword evidence="2" id="KW-0472">Membrane</keyword>
<reference evidence="3 4" key="1">
    <citation type="submission" date="2015-06" db="EMBL/GenBank/DDBJ databases">
        <title>Draft genome of the ant-associated black yeast Phialophora attae CBS 131958.</title>
        <authorList>
            <person name="Moreno L.F."/>
            <person name="Stielow B.J."/>
            <person name="de Hoog S."/>
            <person name="Vicente V.A."/>
            <person name="Weiss V.A."/>
            <person name="de Vries M."/>
            <person name="Cruz L.M."/>
            <person name="Souza E.M."/>
        </authorList>
    </citation>
    <scope>NUCLEOTIDE SEQUENCE [LARGE SCALE GENOMIC DNA]</scope>
    <source>
        <strain evidence="3 4">CBS 131958</strain>
    </source>
</reference>
<feature type="transmembrane region" description="Helical" evidence="2">
    <location>
        <begin position="81"/>
        <end position="104"/>
    </location>
</feature>
<dbReference type="AlphaFoldDB" id="A0A0N1HI50"/>
<keyword evidence="2" id="KW-1133">Transmembrane helix</keyword>
<name>A0A0N1HI50_9EURO</name>
<dbReference type="VEuPathDB" id="FungiDB:AB675_783"/>
<sequence>MGFWNDGIRSPSPSRHSSSSKKYYASRPSYGRSSSSFFSSFSNDRGYSRSSSARSRPGFLNKLRKFLRQILAYMRRHPLKVFMLVIMPLITGGALTKILGQFGVRLPVGLERMVGGMGGRSGDRFYSRGGARDFDGGSALPGMGGGIGEGLGGLLGIARAFM</sequence>
<evidence type="ECO:0000256" key="1">
    <source>
        <dbReference type="SAM" id="MobiDB-lite"/>
    </source>
</evidence>
<feature type="region of interest" description="Disordered" evidence="1">
    <location>
        <begin position="1"/>
        <end position="35"/>
    </location>
</feature>
<accession>A0A0N1HI50</accession>
<organism evidence="3 4">
    <name type="scientific">Cyphellophora attinorum</name>
    <dbReference type="NCBI Taxonomy" id="1664694"/>
    <lineage>
        <taxon>Eukaryota</taxon>
        <taxon>Fungi</taxon>
        <taxon>Dikarya</taxon>
        <taxon>Ascomycota</taxon>
        <taxon>Pezizomycotina</taxon>
        <taxon>Eurotiomycetes</taxon>
        <taxon>Chaetothyriomycetidae</taxon>
        <taxon>Chaetothyriales</taxon>
        <taxon>Cyphellophoraceae</taxon>
        <taxon>Cyphellophora</taxon>
    </lineage>
</organism>
<dbReference type="EMBL" id="LFJN01000001">
    <property type="protein sequence ID" value="KPI45895.1"/>
    <property type="molecule type" value="Genomic_DNA"/>
</dbReference>
<dbReference type="OrthoDB" id="5398396at2759"/>
<dbReference type="RefSeq" id="XP_018005858.1">
    <property type="nucleotide sequence ID" value="XM_018148238.1"/>
</dbReference>
<evidence type="ECO:0000313" key="4">
    <source>
        <dbReference type="Proteomes" id="UP000038010"/>
    </source>
</evidence>
<evidence type="ECO:0000313" key="3">
    <source>
        <dbReference type="EMBL" id="KPI45895.1"/>
    </source>
</evidence>
<dbReference type="Proteomes" id="UP000038010">
    <property type="component" value="Unassembled WGS sequence"/>
</dbReference>
<dbReference type="GeneID" id="28740107"/>
<feature type="compositionally biased region" description="Low complexity" evidence="1">
    <location>
        <begin position="9"/>
        <end position="35"/>
    </location>
</feature>
<keyword evidence="4" id="KW-1185">Reference proteome</keyword>